<dbReference type="PRINTS" id="PR00047">
    <property type="entry name" value="STROIDFINGER"/>
</dbReference>
<sequence length="356" mass="40497">MSSSDSDIEEIILNGSCSAGSNESNVCAICGDHCLGYHYSVLSCEGCKGFFKRSVQMNLEYRCKYAQACVVDKSSRNACQYCRFQKCLKCGMKREAVRDDRSSGGKNSSKRQRTREGNSEEARNKLLLSPLLDTEHQKIIDIIMGLQPDRIPCRPGSVSGKDIGIQEQLDCTFMEVKFVIEWAKQVPYFNTLTVEDQMALLKSTFIEINMLRLSYRSMKYPNCMYFADGIVLDRSQIKTIGWGNELVQMSMDFTSKITAIQLNDIEYALMKVIVLTYPDAIGLVDKQSVIKIQTRFLNVLSRYVSVYYPHDKRRLSKILMRLPALRMFGAKAQENVLILSLEGAIQMDELVQEMML</sequence>
<keyword evidence="15" id="KW-1185">Reference proteome</keyword>
<dbReference type="SMART" id="SM00399">
    <property type="entry name" value="ZnF_C4"/>
    <property type="match status" value="1"/>
</dbReference>
<dbReference type="PROSITE" id="PS51843">
    <property type="entry name" value="NR_LBD"/>
    <property type="match status" value="1"/>
</dbReference>
<keyword evidence="4 10" id="KW-0862">Zinc</keyword>
<dbReference type="PROSITE" id="PS00031">
    <property type="entry name" value="NUCLEAR_REC_DBD_1"/>
    <property type="match status" value="1"/>
</dbReference>
<dbReference type="GO" id="GO:0043565">
    <property type="term" value="F:sequence-specific DNA binding"/>
    <property type="evidence" value="ECO:0007669"/>
    <property type="project" value="InterPro"/>
</dbReference>
<accession>A0A9D4M2Q0</accession>
<dbReference type="Gene3D" id="1.10.565.10">
    <property type="entry name" value="Retinoid X Receptor"/>
    <property type="match status" value="1"/>
</dbReference>
<evidence type="ECO:0000256" key="11">
    <source>
        <dbReference type="SAM" id="MobiDB-lite"/>
    </source>
</evidence>
<evidence type="ECO:0000256" key="3">
    <source>
        <dbReference type="ARBA" id="ARBA00022771"/>
    </source>
</evidence>
<feature type="domain" description="NR LBD" evidence="13">
    <location>
        <begin position="135"/>
        <end position="356"/>
    </location>
</feature>
<feature type="domain" description="Nuclear receptor" evidence="12">
    <location>
        <begin position="24"/>
        <end position="99"/>
    </location>
</feature>
<keyword evidence="9 10" id="KW-0539">Nucleus</keyword>
<dbReference type="OrthoDB" id="5799427at2759"/>
<gene>
    <name evidence="14" type="ORF">DPMN_031544</name>
</gene>
<dbReference type="SUPFAM" id="SSF48508">
    <property type="entry name" value="Nuclear receptor ligand-binding domain"/>
    <property type="match status" value="1"/>
</dbReference>
<dbReference type="InterPro" id="IPR001723">
    <property type="entry name" value="Nuclear_hrmn_rcpt"/>
</dbReference>
<name>A0A9D4M2Q0_DREPO</name>
<evidence type="ECO:0000256" key="6">
    <source>
        <dbReference type="ARBA" id="ARBA00023125"/>
    </source>
</evidence>
<keyword evidence="8 10" id="KW-0675">Receptor</keyword>
<dbReference type="InterPro" id="IPR000536">
    <property type="entry name" value="Nucl_hrmn_rcpt_lig-bd"/>
</dbReference>
<proteinExistence type="inferred from homology"/>
<keyword evidence="7 10" id="KW-0804">Transcription</keyword>
<evidence type="ECO:0000313" key="15">
    <source>
        <dbReference type="Proteomes" id="UP000828390"/>
    </source>
</evidence>
<dbReference type="Gene3D" id="3.30.50.10">
    <property type="entry name" value="Erythroid Transcription Factor GATA-1, subunit A"/>
    <property type="match status" value="1"/>
</dbReference>
<dbReference type="Proteomes" id="UP000828390">
    <property type="component" value="Unassembled WGS sequence"/>
</dbReference>
<dbReference type="GO" id="GO:0004879">
    <property type="term" value="F:nuclear receptor activity"/>
    <property type="evidence" value="ECO:0007669"/>
    <property type="project" value="InterPro"/>
</dbReference>
<dbReference type="InterPro" id="IPR050200">
    <property type="entry name" value="Nuclear_hormone_rcpt_NR3"/>
</dbReference>
<evidence type="ECO:0000256" key="9">
    <source>
        <dbReference type="ARBA" id="ARBA00023242"/>
    </source>
</evidence>
<dbReference type="EMBL" id="JAIWYP010000002">
    <property type="protein sequence ID" value="KAH3868398.1"/>
    <property type="molecule type" value="Genomic_DNA"/>
</dbReference>
<dbReference type="AlphaFoldDB" id="A0A9D4M2Q0"/>
<keyword evidence="3 10" id="KW-0863">Zinc-finger</keyword>
<dbReference type="PANTHER" id="PTHR48092">
    <property type="entry name" value="KNIRPS-RELATED PROTEIN-RELATED"/>
    <property type="match status" value="1"/>
</dbReference>
<dbReference type="PRINTS" id="PR00398">
    <property type="entry name" value="STRDHORMONER"/>
</dbReference>
<evidence type="ECO:0000256" key="2">
    <source>
        <dbReference type="ARBA" id="ARBA00022723"/>
    </source>
</evidence>
<comment type="caution">
    <text evidence="14">The sequence shown here is derived from an EMBL/GenBank/DDBJ whole genome shotgun (WGS) entry which is preliminary data.</text>
</comment>
<evidence type="ECO:0000259" key="12">
    <source>
        <dbReference type="PROSITE" id="PS51030"/>
    </source>
</evidence>
<dbReference type="Pfam" id="PF00105">
    <property type="entry name" value="zf-C4"/>
    <property type="match status" value="1"/>
</dbReference>
<dbReference type="Pfam" id="PF00104">
    <property type="entry name" value="Hormone_recep"/>
    <property type="match status" value="1"/>
</dbReference>
<comment type="similarity">
    <text evidence="10">Belongs to the nuclear hormone receptor family.</text>
</comment>
<evidence type="ECO:0000256" key="4">
    <source>
        <dbReference type="ARBA" id="ARBA00022833"/>
    </source>
</evidence>
<protein>
    <submittedName>
        <fullName evidence="14">Uncharacterized protein</fullName>
    </submittedName>
</protein>
<dbReference type="InterPro" id="IPR003078">
    <property type="entry name" value="Retinoic_acid_rcpt"/>
</dbReference>
<keyword evidence="2 10" id="KW-0479">Metal-binding</keyword>
<evidence type="ECO:0000256" key="8">
    <source>
        <dbReference type="ARBA" id="ARBA00023170"/>
    </source>
</evidence>
<dbReference type="PRINTS" id="PR01292">
    <property type="entry name" value="RETNOICACIDR"/>
</dbReference>
<evidence type="ECO:0000256" key="1">
    <source>
        <dbReference type="ARBA" id="ARBA00004123"/>
    </source>
</evidence>
<evidence type="ECO:0000256" key="5">
    <source>
        <dbReference type="ARBA" id="ARBA00023015"/>
    </source>
</evidence>
<keyword evidence="5 10" id="KW-0805">Transcription regulation</keyword>
<reference evidence="14" key="1">
    <citation type="journal article" date="2019" name="bioRxiv">
        <title>The Genome of the Zebra Mussel, Dreissena polymorpha: A Resource for Invasive Species Research.</title>
        <authorList>
            <person name="McCartney M.A."/>
            <person name="Auch B."/>
            <person name="Kono T."/>
            <person name="Mallez S."/>
            <person name="Zhang Y."/>
            <person name="Obille A."/>
            <person name="Becker A."/>
            <person name="Abrahante J.E."/>
            <person name="Garbe J."/>
            <person name="Badalamenti J.P."/>
            <person name="Herman A."/>
            <person name="Mangelson H."/>
            <person name="Liachko I."/>
            <person name="Sullivan S."/>
            <person name="Sone E.D."/>
            <person name="Koren S."/>
            <person name="Silverstein K.A.T."/>
            <person name="Beckman K.B."/>
            <person name="Gohl D.M."/>
        </authorList>
    </citation>
    <scope>NUCLEOTIDE SEQUENCE</scope>
    <source>
        <strain evidence="14">Duluth1</strain>
        <tissue evidence="14">Whole animal</tissue>
    </source>
</reference>
<feature type="region of interest" description="Disordered" evidence="11">
    <location>
        <begin position="98"/>
        <end position="121"/>
    </location>
</feature>
<dbReference type="PROSITE" id="PS51030">
    <property type="entry name" value="NUCLEAR_REC_DBD_2"/>
    <property type="match status" value="1"/>
</dbReference>
<dbReference type="SMART" id="SM00430">
    <property type="entry name" value="HOLI"/>
    <property type="match status" value="1"/>
</dbReference>
<comment type="subcellular location">
    <subcellularLocation>
        <location evidence="1 10">Nucleus</location>
    </subcellularLocation>
</comment>
<evidence type="ECO:0000259" key="13">
    <source>
        <dbReference type="PROSITE" id="PS51843"/>
    </source>
</evidence>
<reference evidence="14" key="2">
    <citation type="submission" date="2020-11" db="EMBL/GenBank/DDBJ databases">
        <authorList>
            <person name="McCartney M.A."/>
            <person name="Auch B."/>
            <person name="Kono T."/>
            <person name="Mallez S."/>
            <person name="Becker A."/>
            <person name="Gohl D.M."/>
            <person name="Silverstein K.A.T."/>
            <person name="Koren S."/>
            <person name="Bechman K.B."/>
            <person name="Herman A."/>
            <person name="Abrahante J.E."/>
            <person name="Garbe J."/>
        </authorList>
    </citation>
    <scope>NUCLEOTIDE SEQUENCE</scope>
    <source>
        <strain evidence="14">Duluth1</strain>
        <tissue evidence="14">Whole animal</tissue>
    </source>
</reference>
<evidence type="ECO:0000256" key="7">
    <source>
        <dbReference type="ARBA" id="ARBA00023163"/>
    </source>
</evidence>
<dbReference type="SUPFAM" id="SSF57716">
    <property type="entry name" value="Glucocorticoid receptor-like (DNA-binding domain)"/>
    <property type="match status" value="1"/>
</dbReference>
<dbReference type="InterPro" id="IPR035500">
    <property type="entry name" value="NHR-like_dom_sf"/>
</dbReference>
<organism evidence="14 15">
    <name type="scientific">Dreissena polymorpha</name>
    <name type="common">Zebra mussel</name>
    <name type="synonym">Mytilus polymorpha</name>
    <dbReference type="NCBI Taxonomy" id="45954"/>
    <lineage>
        <taxon>Eukaryota</taxon>
        <taxon>Metazoa</taxon>
        <taxon>Spiralia</taxon>
        <taxon>Lophotrochozoa</taxon>
        <taxon>Mollusca</taxon>
        <taxon>Bivalvia</taxon>
        <taxon>Autobranchia</taxon>
        <taxon>Heteroconchia</taxon>
        <taxon>Euheterodonta</taxon>
        <taxon>Imparidentia</taxon>
        <taxon>Neoheterodontei</taxon>
        <taxon>Myida</taxon>
        <taxon>Dreissenoidea</taxon>
        <taxon>Dreissenidae</taxon>
        <taxon>Dreissena</taxon>
    </lineage>
</organism>
<dbReference type="GO" id="GO:0048384">
    <property type="term" value="P:retinoic acid receptor signaling pathway"/>
    <property type="evidence" value="ECO:0007669"/>
    <property type="project" value="InterPro"/>
</dbReference>
<dbReference type="FunFam" id="3.30.50.10:FF:000006">
    <property type="entry name" value="Nuclear receptor subfamily 5 group A member"/>
    <property type="match status" value="1"/>
</dbReference>
<evidence type="ECO:0000313" key="14">
    <source>
        <dbReference type="EMBL" id="KAH3868398.1"/>
    </source>
</evidence>
<keyword evidence="6 10" id="KW-0238">DNA-binding</keyword>
<dbReference type="GO" id="GO:0008270">
    <property type="term" value="F:zinc ion binding"/>
    <property type="evidence" value="ECO:0007669"/>
    <property type="project" value="UniProtKB-KW"/>
</dbReference>
<dbReference type="InterPro" id="IPR001628">
    <property type="entry name" value="Znf_hrmn_rcpt"/>
</dbReference>
<dbReference type="InterPro" id="IPR013088">
    <property type="entry name" value="Znf_NHR/GATA"/>
</dbReference>
<evidence type="ECO:0000256" key="10">
    <source>
        <dbReference type="RuleBase" id="RU004334"/>
    </source>
</evidence>
<dbReference type="GO" id="GO:0005634">
    <property type="term" value="C:nucleus"/>
    <property type="evidence" value="ECO:0007669"/>
    <property type="project" value="UniProtKB-SubCell"/>
</dbReference>